<dbReference type="SUPFAM" id="SSF52058">
    <property type="entry name" value="L domain-like"/>
    <property type="match status" value="1"/>
</dbReference>
<dbReference type="Gene3D" id="3.80.10.10">
    <property type="entry name" value="Ribonuclease Inhibitor"/>
    <property type="match status" value="1"/>
</dbReference>
<dbReference type="PANTHER" id="PTHR48007">
    <property type="entry name" value="LEUCINE-RICH REPEAT RECEPTOR-LIKE PROTEIN KINASE PXC1"/>
    <property type="match status" value="1"/>
</dbReference>
<sequence>MNSVTYFMISNVLSQDPSLGRLDKSAFSQQTLLEIFLSSITNTEGIIEDSTEPISTWRNLTFNESGELTRISWEGMNLEGSIELKWLPSTLKFLTLKSNHLSGSLDLTDLPDDTQSLFLLRNAFTGSIDLTRLPDSMLLLDVSGNHLSGCIDVTKLPASLKVLMLHSNDFSGWTDFRAIPETLKILSLCRTNLEGDLVQKVSTQKFSSTNSKVNIIIEE</sequence>
<reference evidence="1" key="1">
    <citation type="submission" date="2021-01" db="EMBL/GenBank/DDBJ databases">
        <authorList>
            <person name="Corre E."/>
            <person name="Pelletier E."/>
            <person name="Niang G."/>
            <person name="Scheremetjew M."/>
            <person name="Finn R."/>
            <person name="Kale V."/>
            <person name="Holt S."/>
            <person name="Cochrane G."/>
            <person name="Meng A."/>
            <person name="Brown T."/>
            <person name="Cohen L."/>
        </authorList>
    </citation>
    <scope>NUCLEOTIDE SEQUENCE</scope>
    <source>
        <strain evidence="1">SoJaBio B1-5/56/2</strain>
    </source>
</reference>
<name>A0A7S4NSP2_9EUKA</name>
<dbReference type="EMBL" id="HBKR01018593">
    <property type="protein sequence ID" value="CAE2307329.1"/>
    <property type="molecule type" value="Transcribed_RNA"/>
</dbReference>
<dbReference type="InterPro" id="IPR046959">
    <property type="entry name" value="PRK1-6/SRF4-like"/>
</dbReference>
<dbReference type="PANTHER" id="PTHR48007:SF4">
    <property type="entry name" value="LEUCINE-RICH REPEAT RECEPTOR-LIKE PROTEIN KINASE PXC1"/>
    <property type="match status" value="1"/>
</dbReference>
<organism evidence="1">
    <name type="scientific">Paramoeba aestuarina</name>
    <dbReference type="NCBI Taxonomy" id="180227"/>
    <lineage>
        <taxon>Eukaryota</taxon>
        <taxon>Amoebozoa</taxon>
        <taxon>Discosea</taxon>
        <taxon>Flabellinia</taxon>
        <taxon>Dactylopodida</taxon>
        <taxon>Paramoebidae</taxon>
        <taxon>Paramoeba</taxon>
    </lineage>
</organism>
<protein>
    <recommendedName>
        <fullName evidence="2">Leucine-rich repeat protein</fullName>
    </recommendedName>
</protein>
<proteinExistence type="predicted"/>
<accession>A0A7S4NSP2</accession>
<dbReference type="AlphaFoldDB" id="A0A7S4NSP2"/>
<evidence type="ECO:0008006" key="2">
    <source>
        <dbReference type="Google" id="ProtNLM"/>
    </source>
</evidence>
<evidence type="ECO:0000313" key="1">
    <source>
        <dbReference type="EMBL" id="CAE2307329.1"/>
    </source>
</evidence>
<gene>
    <name evidence="1" type="ORF">NAES01612_LOCUS12222</name>
</gene>
<dbReference type="InterPro" id="IPR032675">
    <property type="entry name" value="LRR_dom_sf"/>
</dbReference>